<feature type="transmembrane region" description="Helical" evidence="1">
    <location>
        <begin position="6"/>
        <end position="26"/>
    </location>
</feature>
<sequence length="427" mass="47439">MAGRLGLRALAEWLVWLPLTLIFSANMGAAGKIGLAAAVLLCAAAGLGLNGLSAVRRRLALIVLAALLVGIGIARFADHLPMLIWLCVVLWRGRYVRFGHRQFGLAFGVSGFALFAIALNEAWAVYRPAIIVLAILWMCGWFIALNGNLVNRAGLGDGIVTRPVAQSSRKYALVFVGIGILAIALTVGYGEQLLTPKKIADSGSRWIDPEQFIPPAQPMERPNLLGELGEDQGEPSPIWDYLFWIIAGLAAIGVVWFARLLWKDRSWTWSGLLKTLREWFLRERRTEALPYVEERRSLRKEKKSGPGRLASMLRGSNSRREWERLSNPEKVRLLYEDAVAAGIRQGYGFSPADTPAEALAGLERWHAERAAGSDKERQAEYWTWFRRVRSALAGLYGRARYSPHDIASEEVEELRAGAPRGNSGYHR</sequence>
<keyword evidence="1" id="KW-0472">Membrane</keyword>
<evidence type="ECO:0000313" key="2">
    <source>
        <dbReference type="EMBL" id="MFC7150745.1"/>
    </source>
</evidence>
<keyword evidence="3" id="KW-1185">Reference proteome</keyword>
<dbReference type="RefSeq" id="WP_378053333.1">
    <property type="nucleotide sequence ID" value="NZ_JBHMDN010000073.1"/>
</dbReference>
<comment type="caution">
    <text evidence="2">The sequence shown here is derived from an EMBL/GenBank/DDBJ whole genome shotgun (WGS) entry which is preliminary data.</text>
</comment>
<name>A0ABW2FIK5_9BACL</name>
<keyword evidence="1" id="KW-0812">Transmembrane</keyword>
<feature type="transmembrane region" description="Helical" evidence="1">
    <location>
        <begin position="103"/>
        <end position="123"/>
    </location>
</feature>
<protein>
    <recommendedName>
        <fullName evidence="4">DUF4129 domain-containing protein</fullName>
    </recommendedName>
</protein>
<gene>
    <name evidence="2" type="ORF">ACFQMJ_19610</name>
</gene>
<evidence type="ECO:0000313" key="3">
    <source>
        <dbReference type="Proteomes" id="UP001596378"/>
    </source>
</evidence>
<keyword evidence="1" id="KW-1133">Transmembrane helix</keyword>
<feature type="transmembrane region" description="Helical" evidence="1">
    <location>
        <begin position="59"/>
        <end position="91"/>
    </location>
</feature>
<proteinExistence type="predicted"/>
<reference evidence="3" key="1">
    <citation type="journal article" date="2019" name="Int. J. Syst. Evol. Microbiol.">
        <title>The Global Catalogue of Microorganisms (GCM) 10K type strain sequencing project: providing services to taxonomists for standard genome sequencing and annotation.</title>
        <authorList>
            <consortium name="The Broad Institute Genomics Platform"/>
            <consortium name="The Broad Institute Genome Sequencing Center for Infectious Disease"/>
            <person name="Wu L."/>
            <person name="Ma J."/>
        </authorList>
    </citation>
    <scope>NUCLEOTIDE SEQUENCE [LARGE SCALE GENOMIC DNA]</scope>
    <source>
        <strain evidence="3">KCTC 12907</strain>
    </source>
</reference>
<dbReference type="Proteomes" id="UP001596378">
    <property type="component" value="Unassembled WGS sequence"/>
</dbReference>
<feature type="transmembrane region" description="Helical" evidence="1">
    <location>
        <begin position="33"/>
        <end position="53"/>
    </location>
</feature>
<feature type="transmembrane region" description="Helical" evidence="1">
    <location>
        <begin position="171"/>
        <end position="189"/>
    </location>
</feature>
<feature type="transmembrane region" description="Helical" evidence="1">
    <location>
        <begin position="129"/>
        <end position="150"/>
    </location>
</feature>
<dbReference type="EMBL" id="JBHTAI010000012">
    <property type="protein sequence ID" value="MFC7150745.1"/>
    <property type="molecule type" value="Genomic_DNA"/>
</dbReference>
<organism evidence="2 3">
    <name type="scientific">Cohnella cellulosilytica</name>
    <dbReference type="NCBI Taxonomy" id="986710"/>
    <lineage>
        <taxon>Bacteria</taxon>
        <taxon>Bacillati</taxon>
        <taxon>Bacillota</taxon>
        <taxon>Bacilli</taxon>
        <taxon>Bacillales</taxon>
        <taxon>Paenibacillaceae</taxon>
        <taxon>Cohnella</taxon>
    </lineage>
</organism>
<evidence type="ECO:0000256" key="1">
    <source>
        <dbReference type="SAM" id="Phobius"/>
    </source>
</evidence>
<feature type="transmembrane region" description="Helical" evidence="1">
    <location>
        <begin position="241"/>
        <end position="262"/>
    </location>
</feature>
<accession>A0ABW2FIK5</accession>
<evidence type="ECO:0008006" key="4">
    <source>
        <dbReference type="Google" id="ProtNLM"/>
    </source>
</evidence>